<feature type="non-terminal residue" evidence="1">
    <location>
        <position position="211"/>
    </location>
</feature>
<dbReference type="SUPFAM" id="SSF52540">
    <property type="entry name" value="P-loop containing nucleoside triphosphate hydrolases"/>
    <property type="match status" value="1"/>
</dbReference>
<dbReference type="AlphaFoldDB" id="A0A0D0AXR0"/>
<dbReference type="OrthoDB" id="2669270at2759"/>
<sequence>MSHYSIEPPHVHSPQSTNPQSTLWSYIYPPWILLTDIKPLPSAQLKTSPSTSSNLYHLPNSNLLHLPQSDMFFPPPITVRLPKLPLENMEELALERLSWITGYDTEKHEWVTFKGLDCDASTYDQDAWSKLVKDQQTKDLIHSTLDTIGCSPDGQQPEQVRQGVNILLKGALGTGKKTVAHAICNMLKRPVFDIRVNDVPSLADVQPWAAK</sequence>
<dbReference type="Proteomes" id="UP000054485">
    <property type="component" value="Unassembled WGS sequence"/>
</dbReference>
<gene>
    <name evidence="1" type="ORF">CY34DRAFT_16243</name>
</gene>
<organism evidence="1 2">
    <name type="scientific">Suillus luteus UH-Slu-Lm8-n1</name>
    <dbReference type="NCBI Taxonomy" id="930992"/>
    <lineage>
        <taxon>Eukaryota</taxon>
        <taxon>Fungi</taxon>
        <taxon>Dikarya</taxon>
        <taxon>Basidiomycota</taxon>
        <taxon>Agaricomycotina</taxon>
        <taxon>Agaricomycetes</taxon>
        <taxon>Agaricomycetidae</taxon>
        <taxon>Boletales</taxon>
        <taxon>Suillineae</taxon>
        <taxon>Suillaceae</taxon>
        <taxon>Suillus</taxon>
    </lineage>
</organism>
<proteinExistence type="predicted"/>
<evidence type="ECO:0008006" key="3">
    <source>
        <dbReference type="Google" id="ProtNLM"/>
    </source>
</evidence>
<reference evidence="1 2" key="1">
    <citation type="submission" date="2014-04" db="EMBL/GenBank/DDBJ databases">
        <authorList>
            <consortium name="DOE Joint Genome Institute"/>
            <person name="Kuo A."/>
            <person name="Ruytinx J."/>
            <person name="Rineau F."/>
            <person name="Colpaert J."/>
            <person name="Kohler A."/>
            <person name="Nagy L.G."/>
            <person name="Floudas D."/>
            <person name="Copeland A."/>
            <person name="Barry K.W."/>
            <person name="Cichocki N."/>
            <person name="Veneault-Fourrey C."/>
            <person name="LaButti K."/>
            <person name="Lindquist E.A."/>
            <person name="Lipzen A."/>
            <person name="Lundell T."/>
            <person name="Morin E."/>
            <person name="Murat C."/>
            <person name="Sun H."/>
            <person name="Tunlid A."/>
            <person name="Henrissat B."/>
            <person name="Grigoriev I.V."/>
            <person name="Hibbett D.S."/>
            <person name="Martin F."/>
            <person name="Nordberg H.P."/>
            <person name="Cantor M.N."/>
            <person name="Hua S.X."/>
        </authorList>
    </citation>
    <scope>NUCLEOTIDE SEQUENCE [LARGE SCALE GENOMIC DNA]</scope>
    <source>
        <strain evidence="1 2">UH-Slu-Lm8-n1</strain>
    </source>
</reference>
<evidence type="ECO:0000313" key="1">
    <source>
        <dbReference type="EMBL" id="KIK36673.1"/>
    </source>
</evidence>
<dbReference type="HOGENOM" id="CLU_1307520_0_0_1"/>
<dbReference type="Gene3D" id="3.40.50.300">
    <property type="entry name" value="P-loop containing nucleotide triphosphate hydrolases"/>
    <property type="match status" value="1"/>
</dbReference>
<protein>
    <recommendedName>
        <fullName evidence="3">ATPase AAA-type core domain-containing protein</fullName>
    </recommendedName>
</protein>
<accession>A0A0D0AXR0</accession>
<dbReference type="InParanoid" id="A0A0D0AXR0"/>
<evidence type="ECO:0000313" key="2">
    <source>
        <dbReference type="Proteomes" id="UP000054485"/>
    </source>
</evidence>
<dbReference type="InterPro" id="IPR027417">
    <property type="entry name" value="P-loop_NTPase"/>
</dbReference>
<name>A0A0D0AXR0_9AGAM</name>
<keyword evidence="2" id="KW-1185">Reference proteome</keyword>
<dbReference type="EMBL" id="KN835509">
    <property type="protein sequence ID" value="KIK36673.1"/>
    <property type="molecule type" value="Genomic_DNA"/>
</dbReference>
<reference evidence="2" key="2">
    <citation type="submission" date="2015-01" db="EMBL/GenBank/DDBJ databases">
        <title>Evolutionary Origins and Diversification of the Mycorrhizal Mutualists.</title>
        <authorList>
            <consortium name="DOE Joint Genome Institute"/>
            <consortium name="Mycorrhizal Genomics Consortium"/>
            <person name="Kohler A."/>
            <person name="Kuo A."/>
            <person name="Nagy L.G."/>
            <person name="Floudas D."/>
            <person name="Copeland A."/>
            <person name="Barry K.W."/>
            <person name="Cichocki N."/>
            <person name="Veneault-Fourrey C."/>
            <person name="LaButti K."/>
            <person name="Lindquist E.A."/>
            <person name="Lipzen A."/>
            <person name="Lundell T."/>
            <person name="Morin E."/>
            <person name="Murat C."/>
            <person name="Riley R."/>
            <person name="Ohm R."/>
            <person name="Sun H."/>
            <person name="Tunlid A."/>
            <person name="Henrissat B."/>
            <person name="Grigoriev I.V."/>
            <person name="Hibbett D.S."/>
            <person name="Martin F."/>
        </authorList>
    </citation>
    <scope>NUCLEOTIDE SEQUENCE [LARGE SCALE GENOMIC DNA]</scope>
    <source>
        <strain evidence="2">UH-Slu-Lm8-n1</strain>
    </source>
</reference>